<organism evidence="1 2">
    <name type="scientific">Bacteroides fluxus YIT 12057</name>
    <dbReference type="NCBI Taxonomy" id="763034"/>
    <lineage>
        <taxon>Bacteria</taxon>
        <taxon>Pseudomonadati</taxon>
        <taxon>Bacteroidota</taxon>
        <taxon>Bacteroidia</taxon>
        <taxon>Bacteroidales</taxon>
        <taxon>Bacteroidaceae</taxon>
        <taxon>Bacteroides</taxon>
    </lineage>
</organism>
<protein>
    <recommendedName>
        <fullName evidence="3">Outer membrane insertion signal domain protein</fullName>
    </recommendedName>
</protein>
<evidence type="ECO:0000313" key="1">
    <source>
        <dbReference type="EMBL" id="EGF54698.1"/>
    </source>
</evidence>
<dbReference type="GeneID" id="86050214"/>
<evidence type="ECO:0008006" key="3">
    <source>
        <dbReference type="Google" id="ProtNLM"/>
    </source>
</evidence>
<accession>F3PVG1</accession>
<reference evidence="1 2" key="1">
    <citation type="submission" date="2011-02" db="EMBL/GenBank/DDBJ databases">
        <authorList>
            <person name="Weinstock G."/>
            <person name="Sodergren E."/>
            <person name="Clifton S."/>
            <person name="Fulton L."/>
            <person name="Fulton B."/>
            <person name="Courtney L."/>
            <person name="Fronick C."/>
            <person name="Harrison M."/>
            <person name="Strong C."/>
            <person name="Farmer C."/>
            <person name="Delahaunty K."/>
            <person name="Markovic C."/>
            <person name="Hall O."/>
            <person name="Minx P."/>
            <person name="Tomlinson C."/>
            <person name="Mitreva M."/>
            <person name="Hou S."/>
            <person name="Chen J."/>
            <person name="Wollam A."/>
            <person name="Pepin K.H."/>
            <person name="Johnson M."/>
            <person name="Bhonagiri V."/>
            <person name="Zhang X."/>
            <person name="Suruliraj S."/>
            <person name="Warren W."/>
            <person name="Chinwalla A."/>
            <person name="Mardis E.R."/>
            <person name="Wilson R.K."/>
        </authorList>
    </citation>
    <scope>NUCLEOTIDE SEQUENCE [LARGE SCALE GENOMIC DNA]</scope>
    <source>
        <strain evidence="1 2">YIT 12057</strain>
    </source>
</reference>
<dbReference type="RefSeq" id="WP_009125978.1">
    <property type="nucleotide sequence ID" value="NZ_GL882666.1"/>
</dbReference>
<dbReference type="Proteomes" id="UP000003416">
    <property type="component" value="Unassembled WGS sequence"/>
</dbReference>
<dbReference type="EMBL" id="AFBN01000071">
    <property type="protein sequence ID" value="EGF54698.1"/>
    <property type="molecule type" value="Genomic_DNA"/>
</dbReference>
<name>F3PVG1_9BACE</name>
<gene>
    <name evidence="1" type="ORF">HMPREF9446_02739</name>
</gene>
<dbReference type="eggNOG" id="ENOG5033148">
    <property type="taxonomic scope" value="Bacteria"/>
</dbReference>
<proteinExistence type="predicted"/>
<evidence type="ECO:0000313" key="2">
    <source>
        <dbReference type="Proteomes" id="UP000003416"/>
    </source>
</evidence>
<dbReference type="HOGENOM" id="CLU_084411_0_0_10"/>
<comment type="caution">
    <text evidence="1">The sequence shown here is derived from an EMBL/GenBank/DDBJ whole genome shotgun (WGS) entry which is preliminary data.</text>
</comment>
<dbReference type="AlphaFoldDB" id="F3PVG1"/>
<keyword evidence="2" id="KW-1185">Reference proteome</keyword>
<sequence>MKQVFFLLFLIPQFLFAQEDSMRLVRDSVRMKLEGQPEFSSHGLLPERMKELPLLSSENPNRLPEFSLKEVLRLPYQTNPSLLFRGDYSTSGILKQFTNATLFGSGGQTSLPGMGRINEASLGYQQELNQKLALQLSMNAMKMNMTHFAGQSFSASGALIYQASERVAFKVFGSYDIGNSYGMSTHSYGATMSLDMSRRFGMEMGVQRYYDAMRGRWETVPVVIPYYNFDKFKLGFDVGGLLYEILREVIFEKKDRGGGPCN</sequence>